<name>A0A9D7S6M5_9BACT</name>
<proteinExistence type="predicted"/>
<gene>
    <name evidence="1" type="ORF">IPO85_01250</name>
</gene>
<reference evidence="1 2" key="1">
    <citation type="submission" date="2020-10" db="EMBL/GenBank/DDBJ databases">
        <title>Connecting structure to function with the recovery of over 1000 high-quality activated sludge metagenome-assembled genomes encoding full-length rRNA genes using long-read sequencing.</title>
        <authorList>
            <person name="Singleton C.M."/>
            <person name="Petriglieri F."/>
            <person name="Kristensen J.M."/>
            <person name="Kirkegaard R.H."/>
            <person name="Michaelsen T.Y."/>
            <person name="Andersen M.H."/>
            <person name="Karst S.M."/>
            <person name="Dueholm M.S."/>
            <person name="Nielsen P.H."/>
            <person name="Albertsen M."/>
        </authorList>
    </citation>
    <scope>NUCLEOTIDE SEQUENCE [LARGE SCALE GENOMIC DNA]</scope>
    <source>
        <strain evidence="1">Ribe_18-Q3-R11-54_BAT3C.373</strain>
    </source>
</reference>
<dbReference type="Gene3D" id="3.90.930.1">
    <property type="match status" value="1"/>
</dbReference>
<dbReference type="Gene3D" id="2.20.110.10">
    <property type="entry name" value="Histone H3 K4-specific methyltransferase SET7/9 N-terminal domain"/>
    <property type="match status" value="1"/>
</dbReference>
<comment type="caution">
    <text evidence="1">The sequence shown here is derived from an EMBL/GenBank/DDBJ whole genome shotgun (WGS) entry which is preliminary data.</text>
</comment>
<dbReference type="Pfam" id="PF07661">
    <property type="entry name" value="MORN_2"/>
    <property type="match status" value="2"/>
</dbReference>
<organism evidence="1 2">
    <name type="scientific">Candidatus Defluviibacterium haderslevense</name>
    <dbReference type="NCBI Taxonomy" id="2981993"/>
    <lineage>
        <taxon>Bacteria</taxon>
        <taxon>Pseudomonadati</taxon>
        <taxon>Bacteroidota</taxon>
        <taxon>Saprospiria</taxon>
        <taxon>Saprospirales</taxon>
        <taxon>Saprospiraceae</taxon>
        <taxon>Candidatus Defluviibacterium</taxon>
    </lineage>
</organism>
<evidence type="ECO:0000313" key="1">
    <source>
        <dbReference type="EMBL" id="MBK9716152.1"/>
    </source>
</evidence>
<protein>
    <submittedName>
        <fullName evidence="1">Toxin-antitoxin system YwqK family antitoxin</fullName>
    </submittedName>
</protein>
<dbReference type="AlphaFoldDB" id="A0A9D7S6M5"/>
<evidence type="ECO:0000313" key="2">
    <source>
        <dbReference type="Proteomes" id="UP000808349"/>
    </source>
</evidence>
<dbReference type="EMBL" id="JADKFW010000004">
    <property type="protein sequence ID" value="MBK9716152.1"/>
    <property type="molecule type" value="Genomic_DNA"/>
</dbReference>
<sequence length="156" mass="17991">MGKNGLYEYFDTLGNLIESKMYHDNKLDGTRKIYEKGALYSIEQYVNDEFHGTYQVFYPNGQLKLEGNYVHNVLTGTLKTYYENQQIKEIVEMANNEENGPFVEFHISGTKKAEGTYLNGPNEHGLLQLYDSTGELIRKMNCDHGICNTIWKKDSI</sequence>
<dbReference type="Proteomes" id="UP000808349">
    <property type="component" value="Unassembled WGS sequence"/>
</dbReference>
<dbReference type="SUPFAM" id="SSF82185">
    <property type="entry name" value="Histone H3 K4-specific methyltransferase SET7/9 N-terminal domain"/>
    <property type="match status" value="1"/>
</dbReference>
<dbReference type="InterPro" id="IPR011652">
    <property type="entry name" value="MORN_2"/>
</dbReference>
<accession>A0A9D7S6M5</accession>